<dbReference type="Gene3D" id="3.40.50.11720">
    <property type="entry name" value="3-Deoxy-D-manno-octulosonic-acid transferase, N-terminal domain"/>
    <property type="match status" value="1"/>
</dbReference>
<accession>A0A3B0U171</accession>
<keyword evidence="3" id="KW-0328">Glycosyltransferase</keyword>
<dbReference type="InterPro" id="IPR039901">
    <property type="entry name" value="Kdotransferase"/>
</dbReference>
<organism evidence="3">
    <name type="scientific">hydrothermal vent metagenome</name>
    <dbReference type="NCBI Taxonomy" id="652676"/>
    <lineage>
        <taxon>unclassified sequences</taxon>
        <taxon>metagenomes</taxon>
        <taxon>ecological metagenomes</taxon>
    </lineage>
</organism>
<proteinExistence type="predicted"/>
<dbReference type="SUPFAM" id="SSF53756">
    <property type="entry name" value="UDP-Glycosyltransferase/glycogen phosphorylase"/>
    <property type="match status" value="1"/>
</dbReference>
<dbReference type="InterPro" id="IPR007507">
    <property type="entry name" value="Glycos_transf_N"/>
</dbReference>
<dbReference type="GO" id="GO:0009245">
    <property type="term" value="P:lipid A biosynthetic process"/>
    <property type="evidence" value="ECO:0007669"/>
    <property type="project" value="TreeGrafter"/>
</dbReference>
<dbReference type="AlphaFoldDB" id="A0A3B0U171"/>
<evidence type="ECO:0000256" key="1">
    <source>
        <dbReference type="ARBA" id="ARBA00022679"/>
    </source>
</evidence>
<feature type="domain" description="3-deoxy-D-manno-octulosonic-acid transferase N-terminal" evidence="2">
    <location>
        <begin position="48"/>
        <end position="208"/>
    </location>
</feature>
<evidence type="ECO:0000313" key="3">
    <source>
        <dbReference type="EMBL" id="VAW24048.1"/>
    </source>
</evidence>
<dbReference type="GO" id="GO:0005886">
    <property type="term" value="C:plasma membrane"/>
    <property type="evidence" value="ECO:0007669"/>
    <property type="project" value="TreeGrafter"/>
</dbReference>
<dbReference type="PANTHER" id="PTHR42755:SF1">
    <property type="entry name" value="3-DEOXY-D-MANNO-OCTULOSONIC ACID TRANSFERASE, MITOCHONDRIAL-RELATED"/>
    <property type="match status" value="1"/>
</dbReference>
<keyword evidence="1 3" id="KW-0808">Transferase</keyword>
<protein>
    <submittedName>
        <fullName evidence="3">3-deoxy-D-manno-octulosonic acid transferase</fullName>
        <ecNumber evidence="3">2.4.99.12</ecNumber>
    </submittedName>
</protein>
<dbReference type="EC" id="2.4.99.12" evidence="3"/>
<dbReference type="InterPro" id="IPR038107">
    <property type="entry name" value="Glycos_transf_N_sf"/>
</dbReference>
<reference evidence="3" key="1">
    <citation type="submission" date="2018-06" db="EMBL/GenBank/DDBJ databases">
        <authorList>
            <person name="Zhirakovskaya E."/>
        </authorList>
    </citation>
    <scope>NUCLEOTIDE SEQUENCE</scope>
</reference>
<sequence>MVQIYNLGISFYLLFIRAAGIFNKKAKLFVEGRKNWEGELRQKIIPGEKYSWFHCASLGEFEQCRPVIEELKSKYPEYKILLSFFSPSGYEVRKNYHAADIVCYLPIDTKKNAQRFLDITRPEKALFVKYEFWHHFIKEIKNRGIPLFAISAIFRENQLFFKPSPWGKWYREMLNGFEHFFVQNKKSGELLSKIGLTNYTVAGDTRFDRVAKIAEHSKELPIIEKFKNGNPLIVIGSSWKADEELLINYINHTSKVKFIIAPHEVSEGNISRIEHSLKKTSIRYSVANQNHENTQVLIIDSIGLLSSVYKYGEIAYIGGGFGIGIHNILEAAAYGMPIIFGPNFEKFDEAYKLTGLGGAFSIKNYSSLETILNDLVNNPGKLDETTNITRQFVKNNTGATSVILKKVFNI</sequence>
<gene>
    <name evidence="3" type="ORF">MNBD_BACTEROID01-2715</name>
</gene>
<dbReference type="PANTHER" id="PTHR42755">
    <property type="entry name" value="3-DEOXY-MANNO-OCTULOSONATE CYTIDYLYLTRANSFERASE"/>
    <property type="match status" value="1"/>
</dbReference>
<evidence type="ECO:0000259" key="2">
    <source>
        <dbReference type="Pfam" id="PF04413"/>
    </source>
</evidence>
<name>A0A3B0U171_9ZZZZ</name>
<dbReference type="Gene3D" id="3.40.50.2000">
    <property type="entry name" value="Glycogen Phosphorylase B"/>
    <property type="match status" value="1"/>
</dbReference>
<dbReference type="Pfam" id="PF04413">
    <property type="entry name" value="Glycos_transf_N"/>
    <property type="match status" value="1"/>
</dbReference>
<dbReference type="EMBL" id="UOEP01000204">
    <property type="protein sequence ID" value="VAW24048.1"/>
    <property type="molecule type" value="Genomic_DNA"/>
</dbReference>
<dbReference type="GO" id="GO:0043842">
    <property type="term" value="F:Kdo transferase activity"/>
    <property type="evidence" value="ECO:0007669"/>
    <property type="project" value="UniProtKB-EC"/>
</dbReference>